<proteinExistence type="predicted"/>
<feature type="non-terminal residue" evidence="1">
    <location>
        <position position="42"/>
    </location>
</feature>
<evidence type="ECO:0000313" key="2">
    <source>
        <dbReference type="Proteomes" id="UP000265520"/>
    </source>
</evidence>
<organism evidence="1 2">
    <name type="scientific">Trifolium medium</name>
    <dbReference type="NCBI Taxonomy" id="97028"/>
    <lineage>
        <taxon>Eukaryota</taxon>
        <taxon>Viridiplantae</taxon>
        <taxon>Streptophyta</taxon>
        <taxon>Embryophyta</taxon>
        <taxon>Tracheophyta</taxon>
        <taxon>Spermatophyta</taxon>
        <taxon>Magnoliopsida</taxon>
        <taxon>eudicotyledons</taxon>
        <taxon>Gunneridae</taxon>
        <taxon>Pentapetalae</taxon>
        <taxon>rosids</taxon>
        <taxon>fabids</taxon>
        <taxon>Fabales</taxon>
        <taxon>Fabaceae</taxon>
        <taxon>Papilionoideae</taxon>
        <taxon>50 kb inversion clade</taxon>
        <taxon>NPAAA clade</taxon>
        <taxon>Hologalegina</taxon>
        <taxon>IRL clade</taxon>
        <taxon>Trifolieae</taxon>
        <taxon>Trifolium</taxon>
    </lineage>
</organism>
<dbReference type="AlphaFoldDB" id="A0A392T909"/>
<accession>A0A392T909</accession>
<name>A0A392T909_9FABA</name>
<reference evidence="1 2" key="1">
    <citation type="journal article" date="2018" name="Front. Plant Sci.">
        <title>Red Clover (Trifolium pratense) and Zigzag Clover (T. medium) - A Picture of Genomic Similarities and Differences.</title>
        <authorList>
            <person name="Dluhosova J."/>
            <person name="Istvanek J."/>
            <person name="Nedelnik J."/>
            <person name="Repkova J."/>
        </authorList>
    </citation>
    <scope>NUCLEOTIDE SEQUENCE [LARGE SCALE GENOMIC DNA]</scope>
    <source>
        <strain evidence="2">cv. 10/8</strain>
        <tissue evidence="1">Leaf</tissue>
    </source>
</reference>
<evidence type="ECO:0000313" key="1">
    <source>
        <dbReference type="EMBL" id="MCI57518.1"/>
    </source>
</evidence>
<protein>
    <submittedName>
        <fullName evidence="1">Uncharacterized protein</fullName>
    </submittedName>
</protein>
<dbReference type="EMBL" id="LXQA010530383">
    <property type="protein sequence ID" value="MCI57518.1"/>
    <property type="molecule type" value="Genomic_DNA"/>
</dbReference>
<keyword evidence="2" id="KW-1185">Reference proteome</keyword>
<dbReference type="Proteomes" id="UP000265520">
    <property type="component" value="Unassembled WGS sequence"/>
</dbReference>
<sequence>MVFDFKDIGDDKVIDNAAISVQEYKKANVAELITNCPNSKQN</sequence>
<comment type="caution">
    <text evidence="1">The sequence shown here is derived from an EMBL/GenBank/DDBJ whole genome shotgun (WGS) entry which is preliminary data.</text>
</comment>